<feature type="transmembrane region" description="Helical" evidence="1">
    <location>
        <begin position="116"/>
        <end position="139"/>
    </location>
</feature>
<keyword evidence="1" id="KW-1133">Transmembrane helix</keyword>
<keyword evidence="1" id="KW-0812">Transmembrane</keyword>
<organism evidence="2">
    <name type="scientific">Flagellimonas sp. MMG031</name>
    <dbReference type="NCBI Taxonomy" id="3158549"/>
    <lineage>
        <taxon>Bacteria</taxon>
        <taxon>Pseudomonadati</taxon>
        <taxon>Bacteroidota</taxon>
        <taxon>Flavobacteriia</taxon>
        <taxon>Flavobacteriales</taxon>
        <taxon>Flavobacteriaceae</taxon>
        <taxon>Flagellimonas</taxon>
    </lineage>
</organism>
<dbReference type="KEGG" id="fld:ABNE31_10710"/>
<accession>A0AAU7MUP7</accession>
<keyword evidence="1" id="KW-0472">Membrane</keyword>
<name>A0AAU7MUP7_9FLAO</name>
<dbReference type="RefSeq" id="WP_349351119.1">
    <property type="nucleotide sequence ID" value="NZ_CP157804.1"/>
</dbReference>
<reference evidence="2" key="1">
    <citation type="submission" date="2024-05" db="EMBL/GenBank/DDBJ databases">
        <title>Draft Genome Sequences of Flagellimonas sp. MMG031 and Marinobacter sp. MMG032 Isolated from the dinoflagellate Symbiodinium pilosum.</title>
        <authorList>
            <person name="Shikuma N.J."/>
            <person name="Farrell M.V."/>
        </authorList>
    </citation>
    <scope>NUCLEOTIDE SEQUENCE</scope>
    <source>
        <strain evidence="2">MMG031</strain>
    </source>
</reference>
<dbReference type="AlphaFoldDB" id="A0AAU7MUP7"/>
<gene>
    <name evidence="2" type="ORF">ABNE31_10710</name>
</gene>
<sequence>MKNDNLSQIWKSQENDLSLDKPDFIIKKAKKQRNGQFITIAVLSVTLIILISFTITYANSNWNNFTLGLLLMISSLAFRVIIEFISMYRKESRLIALDNVAYQKYLKTYYRMRLRANYIITPLCFGVYIFGFTLLLPYFKKEFSVGFYNYILISGIVSLVIVALIIINSIAKEHRFLRQLKGK</sequence>
<feature type="transmembrane region" description="Helical" evidence="1">
    <location>
        <begin position="65"/>
        <end position="85"/>
    </location>
</feature>
<protein>
    <recommendedName>
        <fullName evidence="3">DUF3278 domain-containing protein</fullName>
    </recommendedName>
</protein>
<dbReference type="EMBL" id="CP157804">
    <property type="protein sequence ID" value="XBQ22068.1"/>
    <property type="molecule type" value="Genomic_DNA"/>
</dbReference>
<evidence type="ECO:0000313" key="2">
    <source>
        <dbReference type="EMBL" id="XBQ22068.1"/>
    </source>
</evidence>
<feature type="transmembrane region" description="Helical" evidence="1">
    <location>
        <begin position="37"/>
        <end position="59"/>
    </location>
</feature>
<evidence type="ECO:0008006" key="3">
    <source>
        <dbReference type="Google" id="ProtNLM"/>
    </source>
</evidence>
<evidence type="ECO:0000256" key="1">
    <source>
        <dbReference type="SAM" id="Phobius"/>
    </source>
</evidence>
<proteinExistence type="predicted"/>
<feature type="transmembrane region" description="Helical" evidence="1">
    <location>
        <begin position="151"/>
        <end position="171"/>
    </location>
</feature>